<sequence length="225" mass="26269">MSLINTNYSKQFNDLLNDNSKINSLLEGCHFRNSTFDIWFKQRSFIANAIGQGGTILDIGCANGFLLLCLKEWTKENLIPYGIDSDLEHIKDCKVLFPEYKNNFLHLPLNEIYSTGQLIPFGLCHWPLIKHIEIFSNYCFPTNFDYIYWNVWDNWVFDTVDSITPVGWLKQTRLSPNGRLILGFYCKEKSENMKKIDKLQRLGLKFENVFENPYGQSPVVAYLRN</sequence>
<dbReference type="EMBL" id="MEVF01000023">
    <property type="protein sequence ID" value="OGC49326.1"/>
    <property type="molecule type" value="Genomic_DNA"/>
</dbReference>
<accession>A0A1F4UWQ9</accession>
<organism evidence="1 2">
    <name type="scientific">candidate division WWE3 bacterium RIFCSPLOWO2_01_FULL_37_15</name>
    <dbReference type="NCBI Taxonomy" id="1802622"/>
    <lineage>
        <taxon>Bacteria</taxon>
        <taxon>Katanobacteria</taxon>
    </lineage>
</organism>
<evidence type="ECO:0000313" key="1">
    <source>
        <dbReference type="EMBL" id="OGC49326.1"/>
    </source>
</evidence>
<dbReference type="Pfam" id="PF07021">
    <property type="entry name" value="MetW"/>
    <property type="match status" value="1"/>
</dbReference>
<evidence type="ECO:0008006" key="3">
    <source>
        <dbReference type="Google" id="ProtNLM"/>
    </source>
</evidence>
<gene>
    <name evidence="1" type="ORF">A3A69_00210</name>
</gene>
<dbReference type="InterPro" id="IPR010743">
    <property type="entry name" value="Methionine_synth_MetW"/>
</dbReference>
<proteinExistence type="predicted"/>
<dbReference type="Proteomes" id="UP000177458">
    <property type="component" value="Unassembled WGS sequence"/>
</dbReference>
<dbReference type="SUPFAM" id="SSF53335">
    <property type="entry name" value="S-adenosyl-L-methionine-dependent methyltransferases"/>
    <property type="match status" value="1"/>
</dbReference>
<evidence type="ECO:0000313" key="2">
    <source>
        <dbReference type="Proteomes" id="UP000177458"/>
    </source>
</evidence>
<dbReference type="AlphaFoldDB" id="A0A1F4UWQ9"/>
<name>A0A1F4UWQ9_UNCKA</name>
<protein>
    <recommendedName>
        <fullName evidence="3">Methyltransferase domain-containing protein</fullName>
    </recommendedName>
</protein>
<reference evidence="1 2" key="1">
    <citation type="journal article" date="2016" name="Nat. Commun.">
        <title>Thousands of microbial genomes shed light on interconnected biogeochemical processes in an aquifer system.</title>
        <authorList>
            <person name="Anantharaman K."/>
            <person name="Brown C.T."/>
            <person name="Hug L.A."/>
            <person name="Sharon I."/>
            <person name="Castelle C.J."/>
            <person name="Probst A.J."/>
            <person name="Thomas B.C."/>
            <person name="Singh A."/>
            <person name="Wilkins M.J."/>
            <person name="Karaoz U."/>
            <person name="Brodie E.L."/>
            <person name="Williams K.H."/>
            <person name="Hubbard S.S."/>
            <person name="Banfield J.F."/>
        </authorList>
    </citation>
    <scope>NUCLEOTIDE SEQUENCE [LARGE SCALE GENOMIC DNA]</scope>
</reference>
<dbReference type="InterPro" id="IPR029063">
    <property type="entry name" value="SAM-dependent_MTases_sf"/>
</dbReference>
<dbReference type="Gene3D" id="3.40.50.150">
    <property type="entry name" value="Vaccinia Virus protein VP39"/>
    <property type="match status" value="1"/>
</dbReference>
<comment type="caution">
    <text evidence="1">The sequence shown here is derived from an EMBL/GenBank/DDBJ whole genome shotgun (WGS) entry which is preliminary data.</text>
</comment>